<sequence length="206" mass="24681">MYIQEKGANRNICQQVCCITFGETSSGPVFGNEIEKKRFLDMLLNAIQDLKINVYAYCVLDYEAYILATADGRKKIRLAMQKTKQQFREHYRKRFPESKEKFQIEYEWLKGYDMKQIMQLGIAFHFLPVRYNYVQMPEDYWWTSLKEYELRYRSGIIRPEIFLTKLAGSQKQALRKIKALHRQAQPEGERLYRDVSIYKNVSEKKK</sequence>
<evidence type="ECO:0000313" key="2">
    <source>
        <dbReference type="Proteomes" id="UP001299235"/>
    </source>
</evidence>
<dbReference type="Gene3D" id="3.30.70.1290">
    <property type="entry name" value="Transposase IS200-like"/>
    <property type="match status" value="1"/>
</dbReference>
<dbReference type="Proteomes" id="UP001299235">
    <property type="component" value="Unassembled WGS sequence"/>
</dbReference>
<reference evidence="1 2" key="1">
    <citation type="submission" date="2021-10" db="EMBL/GenBank/DDBJ databases">
        <title>Anaerobic single-cell dispensing facilitates the cultivation of human gut bacteria.</title>
        <authorList>
            <person name="Afrizal A."/>
        </authorList>
    </citation>
    <scope>NUCLEOTIDE SEQUENCE [LARGE SCALE GENOMIC DNA]</scope>
    <source>
        <strain evidence="1 2">CLA-AA-H246</strain>
    </source>
</reference>
<dbReference type="RefSeq" id="WP_147632309.1">
    <property type="nucleotide sequence ID" value="NZ_JAJEQE010000038.1"/>
</dbReference>
<protein>
    <recommendedName>
        <fullName evidence="3">Transposase</fullName>
    </recommendedName>
</protein>
<organism evidence="1 2">
    <name type="scientific">Hominisplanchenecus faecis</name>
    <dbReference type="NCBI Taxonomy" id="2885351"/>
    <lineage>
        <taxon>Bacteria</taxon>
        <taxon>Bacillati</taxon>
        <taxon>Bacillota</taxon>
        <taxon>Clostridia</taxon>
        <taxon>Lachnospirales</taxon>
        <taxon>Lachnospiraceae</taxon>
        <taxon>Hominisplanchenecus</taxon>
    </lineage>
</organism>
<evidence type="ECO:0000313" key="1">
    <source>
        <dbReference type="EMBL" id="MCC2149675.1"/>
    </source>
</evidence>
<gene>
    <name evidence="1" type="ORF">LKD42_10490</name>
</gene>
<dbReference type="SUPFAM" id="SSF143422">
    <property type="entry name" value="Transposase IS200-like"/>
    <property type="match status" value="1"/>
</dbReference>
<proteinExistence type="predicted"/>
<dbReference type="InterPro" id="IPR036515">
    <property type="entry name" value="Transposase_17_sf"/>
</dbReference>
<evidence type="ECO:0008006" key="3">
    <source>
        <dbReference type="Google" id="ProtNLM"/>
    </source>
</evidence>
<name>A0ABS8EWZ0_9FIRM</name>
<accession>A0ABS8EWZ0</accession>
<comment type="caution">
    <text evidence="1">The sequence shown here is derived from an EMBL/GenBank/DDBJ whole genome shotgun (WGS) entry which is preliminary data.</text>
</comment>
<keyword evidence="2" id="KW-1185">Reference proteome</keyword>
<dbReference type="EMBL" id="JAJEQE010000038">
    <property type="protein sequence ID" value="MCC2149675.1"/>
    <property type="molecule type" value="Genomic_DNA"/>
</dbReference>